<dbReference type="InterPro" id="IPR050924">
    <property type="entry name" value="Peroxiredoxin_BCP/PrxQ"/>
</dbReference>
<keyword evidence="5" id="KW-1015">Disulfide bond</keyword>
<dbReference type="Pfam" id="PF00578">
    <property type="entry name" value="AhpC-TSA"/>
    <property type="match status" value="1"/>
</dbReference>
<evidence type="ECO:0000256" key="3">
    <source>
        <dbReference type="ARBA" id="ARBA00022862"/>
    </source>
</evidence>
<dbReference type="InterPro" id="IPR036249">
    <property type="entry name" value="Thioredoxin-like_sf"/>
</dbReference>
<dbReference type="GO" id="GO:0034599">
    <property type="term" value="P:cellular response to oxidative stress"/>
    <property type="evidence" value="ECO:0007669"/>
    <property type="project" value="TreeGrafter"/>
</dbReference>
<keyword evidence="6" id="KW-0676">Redox-active center</keyword>
<dbReference type="InParanoid" id="A0A0H2RKS2"/>
<reference evidence="12 13" key="1">
    <citation type="submission" date="2015-04" db="EMBL/GenBank/DDBJ databases">
        <title>Complete genome sequence of Schizopora paradoxa KUC8140, a cosmopolitan wood degrader in East Asia.</title>
        <authorList>
            <consortium name="DOE Joint Genome Institute"/>
            <person name="Min B."/>
            <person name="Park H."/>
            <person name="Jang Y."/>
            <person name="Kim J.-J."/>
            <person name="Kim K.H."/>
            <person name="Pangilinan J."/>
            <person name="Lipzen A."/>
            <person name="Riley R."/>
            <person name="Grigoriev I.V."/>
            <person name="Spatafora J.W."/>
            <person name="Choi I.-G."/>
        </authorList>
    </citation>
    <scope>NUCLEOTIDE SEQUENCE [LARGE SCALE GENOMIC DNA]</scope>
    <source>
        <strain evidence="12 13">KUC8140</strain>
    </source>
</reference>
<dbReference type="STRING" id="27342.A0A0H2RKS2"/>
<dbReference type="AlphaFoldDB" id="A0A0H2RKS2"/>
<feature type="compositionally biased region" description="Low complexity" evidence="10">
    <location>
        <begin position="167"/>
        <end position="196"/>
    </location>
</feature>
<gene>
    <name evidence="12" type="ORF">SCHPADRAFT_905343</name>
</gene>
<evidence type="ECO:0000256" key="6">
    <source>
        <dbReference type="ARBA" id="ARBA00023284"/>
    </source>
</evidence>
<evidence type="ECO:0000256" key="7">
    <source>
        <dbReference type="ARBA" id="ARBA00032824"/>
    </source>
</evidence>
<organism evidence="12 13">
    <name type="scientific">Schizopora paradoxa</name>
    <dbReference type="NCBI Taxonomy" id="27342"/>
    <lineage>
        <taxon>Eukaryota</taxon>
        <taxon>Fungi</taxon>
        <taxon>Dikarya</taxon>
        <taxon>Basidiomycota</taxon>
        <taxon>Agaricomycotina</taxon>
        <taxon>Agaricomycetes</taxon>
        <taxon>Hymenochaetales</taxon>
        <taxon>Schizoporaceae</taxon>
        <taxon>Schizopora</taxon>
    </lineage>
</organism>
<comment type="similarity">
    <text evidence="8">Belongs to the peroxiredoxin family. BCP/PrxQ subfamily.</text>
</comment>
<evidence type="ECO:0000259" key="11">
    <source>
        <dbReference type="PROSITE" id="PS51352"/>
    </source>
</evidence>
<feature type="domain" description="Thioredoxin" evidence="11">
    <location>
        <begin position="8"/>
        <end position="161"/>
    </location>
</feature>
<dbReference type="OrthoDB" id="338622at2759"/>
<dbReference type="InterPro" id="IPR000866">
    <property type="entry name" value="AhpC/TSA"/>
</dbReference>
<protein>
    <recommendedName>
        <fullName evidence="1">thioredoxin-dependent peroxiredoxin</fullName>
        <ecNumber evidence="1">1.11.1.24</ecNumber>
    </recommendedName>
    <alternativeName>
        <fullName evidence="7">Thioredoxin peroxidase</fullName>
    </alternativeName>
</protein>
<evidence type="ECO:0000313" key="13">
    <source>
        <dbReference type="Proteomes" id="UP000053477"/>
    </source>
</evidence>
<evidence type="ECO:0000256" key="4">
    <source>
        <dbReference type="ARBA" id="ARBA00023002"/>
    </source>
</evidence>
<dbReference type="SUPFAM" id="SSF52833">
    <property type="entry name" value="Thioredoxin-like"/>
    <property type="match status" value="1"/>
</dbReference>
<dbReference type="GO" id="GO:0045454">
    <property type="term" value="P:cell redox homeostasis"/>
    <property type="evidence" value="ECO:0007669"/>
    <property type="project" value="TreeGrafter"/>
</dbReference>
<dbReference type="PANTHER" id="PTHR42801:SF4">
    <property type="entry name" value="AHPC_TSA FAMILY PROTEIN"/>
    <property type="match status" value="1"/>
</dbReference>
<evidence type="ECO:0000256" key="5">
    <source>
        <dbReference type="ARBA" id="ARBA00023157"/>
    </source>
</evidence>
<evidence type="ECO:0000256" key="1">
    <source>
        <dbReference type="ARBA" id="ARBA00013017"/>
    </source>
</evidence>
<evidence type="ECO:0000256" key="2">
    <source>
        <dbReference type="ARBA" id="ARBA00022559"/>
    </source>
</evidence>
<evidence type="ECO:0000256" key="9">
    <source>
        <dbReference type="ARBA" id="ARBA00049091"/>
    </source>
</evidence>
<dbReference type="EMBL" id="KQ085982">
    <property type="protein sequence ID" value="KLO12227.1"/>
    <property type="molecule type" value="Genomic_DNA"/>
</dbReference>
<dbReference type="Proteomes" id="UP000053477">
    <property type="component" value="Unassembled WGS sequence"/>
</dbReference>
<feature type="region of interest" description="Disordered" evidence="10">
    <location>
        <begin position="1"/>
        <end position="23"/>
    </location>
</feature>
<sequence length="267" mass="27675">MSITKPKQLVGQKAPEFTLPNHDGSTYTFTPGASGRPTAIFFYPESGTSGCTAEACTFRDALSEEAFKSTRVEIVGISPDGVEKQAKFVKDNKLNFPVLSDEKGDVRKAYGVGKGLFGLTKAGRITFVIDADGTVKDFFESTIKFKAHHKFVQDWLKTYPAAAATATASEPATEATTAAPAAPATEPTPDAVPAAEPAKEEAPEPKTAEAPSEDKPATEAAATEPAPENAPSAVETSDTVPAVVTEPAAALAPTPAIAPATQAPAIA</sequence>
<dbReference type="CDD" id="cd03017">
    <property type="entry name" value="PRX_BCP"/>
    <property type="match status" value="1"/>
</dbReference>
<name>A0A0H2RKS2_9AGAM</name>
<feature type="region of interest" description="Disordered" evidence="10">
    <location>
        <begin position="167"/>
        <end position="267"/>
    </location>
</feature>
<dbReference type="GO" id="GO:0008379">
    <property type="term" value="F:thioredoxin peroxidase activity"/>
    <property type="evidence" value="ECO:0007669"/>
    <property type="project" value="TreeGrafter"/>
</dbReference>
<dbReference type="Gene3D" id="3.40.30.10">
    <property type="entry name" value="Glutaredoxin"/>
    <property type="match status" value="1"/>
</dbReference>
<dbReference type="PROSITE" id="PS51352">
    <property type="entry name" value="THIOREDOXIN_2"/>
    <property type="match status" value="1"/>
</dbReference>
<feature type="compositionally biased region" description="Low complexity" evidence="10">
    <location>
        <begin position="218"/>
        <end position="267"/>
    </location>
</feature>
<dbReference type="InterPro" id="IPR013766">
    <property type="entry name" value="Thioredoxin_domain"/>
</dbReference>
<keyword evidence="13" id="KW-1185">Reference proteome</keyword>
<dbReference type="GO" id="GO:0005737">
    <property type="term" value="C:cytoplasm"/>
    <property type="evidence" value="ECO:0007669"/>
    <property type="project" value="TreeGrafter"/>
</dbReference>
<dbReference type="EC" id="1.11.1.24" evidence="1"/>
<keyword evidence="4" id="KW-0560">Oxidoreductase</keyword>
<evidence type="ECO:0000313" key="12">
    <source>
        <dbReference type="EMBL" id="KLO12227.1"/>
    </source>
</evidence>
<evidence type="ECO:0000256" key="10">
    <source>
        <dbReference type="SAM" id="MobiDB-lite"/>
    </source>
</evidence>
<comment type="catalytic activity">
    <reaction evidence="9">
        <text>a hydroperoxide + [thioredoxin]-dithiol = an alcohol + [thioredoxin]-disulfide + H2O</text>
        <dbReference type="Rhea" id="RHEA:62620"/>
        <dbReference type="Rhea" id="RHEA-COMP:10698"/>
        <dbReference type="Rhea" id="RHEA-COMP:10700"/>
        <dbReference type="ChEBI" id="CHEBI:15377"/>
        <dbReference type="ChEBI" id="CHEBI:29950"/>
        <dbReference type="ChEBI" id="CHEBI:30879"/>
        <dbReference type="ChEBI" id="CHEBI:35924"/>
        <dbReference type="ChEBI" id="CHEBI:50058"/>
        <dbReference type="EC" id="1.11.1.24"/>
    </reaction>
</comment>
<keyword evidence="3" id="KW-0049">Antioxidant</keyword>
<accession>A0A0H2RKS2</accession>
<feature type="compositionally biased region" description="Basic and acidic residues" evidence="10">
    <location>
        <begin position="197"/>
        <end position="217"/>
    </location>
</feature>
<proteinExistence type="inferred from homology"/>
<keyword evidence="2" id="KW-0575">Peroxidase</keyword>
<dbReference type="PANTHER" id="PTHR42801">
    <property type="entry name" value="THIOREDOXIN-DEPENDENT PEROXIDE REDUCTASE"/>
    <property type="match status" value="1"/>
</dbReference>
<evidence type="ECO:0000256" key="8">
    <source>
        <dbReference type="ARBA" id="ARBA00038489"/>
    </source>
</evidence>